<reference evidence="2 3" key="1">
    <citation type="submission" date="2024-06" db="EMBL/GenBank/DDBJ databases">
        <title>The Natural Products Discovery Center: Release of the First 8490 Sequenced Strains for Exploring Actinobacteria Biosynthetic Diversity.</title>
        <authorList>
            <person name="Kalkreuter E."/>
            <person name="Kautsar S.A."/>
            <person name="Yang D."/>
            <person name="Bader C.D."/>
            <person name="Teijaro C.N."/>
            <person name="Fluegel L."/>
            <person name="Davis C.M."/>
            <person name="Simpson J.R."/>
            <person name="Lauterbach L."/>
            <person name="Steele A.D."/>
            <person name="Gui C."/>
            <person name="Meng S."/>
            <person name="Li G."/>
            <person name="Viehrig K."/>
            <person name="Ye F."/>
            <person name="Su P."/>
            <person name="Kiefer A.F."/>
            <person name="Nichols A."/>
            <person name="Cepeda A.J."/>
            <person name="Yan W."/>
            <person name="Fan B."/>
            <person name="Jiang Y."/>
            <person name="Adhikari A."/>
            <person name="Zheng C.-J."/>
            <person name="Schuster L."/>
            <person name="Cowan T.M."/>
            <person name="Smanski M.J."/>
            <person name="Chevrette M.G."/>
            <person name="De Carvalho L.P.S."/>
            <person name="Shen B."/>
        </authorList>
    </citation>
    <scope>NUCLEOTIDE SEQUENCE [LARGE SCALE GENOMIC DNA]</scope>
    <source>
        <strain evidence="2 3">NPDC005137</strain>
    </source>
</reference>
<proteinExistence type="predicted"/>
<comment type="caution">
    <text evidence="2">The sequence shown here is derived from an EMBL/GenBank/DDBJ whole genome shotgun (WGS) entry which is preliminary data.</text>
</comment>
<evidence type="ECO:0000259" key="1">
    <source>
        <dbReference type="Pfam" id="PF17762"/>
    </source>
</evidence>
<organism evidence="2 3">
    <name type="scientific">Streptomyces sp. 900116325</name>
    <dbReference type="NCBI Taxonomy" id="3154295"/>
    <lineage>
        <taxon>Bacteria</taxon>
        <taxon>Bacillati</taxon>
        <taxon>Actinomycetota</taxon>
        <taxon>Actinomycetes</taxon>
        <taxon>Kitasatosporales</taxon>
        <taxon>Streptomycetaceae</taxon>
        <taxon>Streptomyces</taxon>
    </lineage>
</organism>
<sequence>MTMWPGLERASWTPVLSENNDREDLDPIERALGIQTMVDELGGKAKVAEHYGKSGGWVTQQTYLLNLAPELQGLVRKLPVRETRALVGVTGNARRSWPCS</sequence>
<dbReference type="Pfam" id="PF17762">
    <property type="entry name" value="HTH_ParB"/>
    <property type="match status" value="1"/>
</dbReference>
<keyword evidence="3" id="KW-1185">Reference proteome</keyword>
<dbReference type="Gene3D" id="1.10.10.2830">
    <property type="match status" value="1"/>
</dbReference>
<accession>A0ABV2ULL2</accession>
<evidence type="ECO:0000313" key="3">
    <source>
        <dbReference type="Proteomes" id="UP001550044"/>
    </source>
</evidence>
<dbReference type="InterPro" id="IPR041468">
    <property type="entry name" value="HTH_ParB/Spo0J"/>
</dbReference>
<name>A0ABV2ULL2_9ACTN</name>
<evidence type="ECO:0000313" key="2">
    <source>
        <dbReference type="EMBL" id="MET8438729.1"/>
    </source>
</evidence>
<dbReference type="EMBL" id="JBEXIP010000069">
    <property type="protein sequence ID" value="MET8438729.1"/>
    <property type="molecule type" value="Genomic_DNA"/>
</dbReference>
<dbReference type="RefSeq" id="WP_356713149.1">
    <property type="nucleotide sequence ID" value="NZ_JBEXIP010000069.1"/>
</dbReference>
<feature type="domain" description="ParB/Spo0J HTH" evidence="1">
    <location>
        <begin position="23"/>
        <end position="90"/>
    </location>
</feature>
<gene>
    <name evidence="2" type="ORF">ABZV61_39760</name>
</gene>
<dbReference type="SUPFAM" id="SSF109709">
    <property type="entry name" value="KorB DNA-binding domain-like"/>
    <property type="match status" value="1"/>
</dbReference>
<dbReference type="Proteomes" id="UP001550044">
    <property type="component" value="Unassembled WGS sequence"/>
</dbReference>
<protein>
    <recommendedName>
        <fullName evidence="1">ParB/Spo0J HTH domain-containing protein</fullName>
    </recommendedName>
</protein>